<dbReference type="PANTHER" id="PTHR43236:SF2">
    <property type="entry name" value="BLL0069 PROTEIN"/>
    <property type="match status" value="1"/>
</dbReference>
<name>A0A3R8R770_9FIRM</name>
<dbReference type="Proteomes" id="UP000274920">
    <property type="component" value="Unassembled WGS sequence"/>
</dbReference>
<reference evidence="2" key="1">
    <citation type="submission" date="2018-10" db="EMBL/GenBank/DDBJ databases">
        <title>Schaedlerella arabinophila gen. nov. sp. nov., isolated from the mouse intestinal tract and comparative analysis with the genome of the closely related altered Schaedler flora strain ASF502.</title>
        <authorList>
            <person name="Miyake S."/>
            <person name="Soh M."/>
            <person name="Seedorf H."/>
        </authorList>
    </citation>
    <scope>NUCLEOTIDE SEQUENCE [LARGE SCALE GENOMIC DNA]</scope>
    <source>
        <strain evidence="2">DSM 106076</strain>
    </source>
</reference>
<dbReference type="EMBL" id="RHJS01000002">
    <property type="protein sequence ID" value="RRK33581.1"/>
    <property type="molecule type" value="Genomic_DNA"/>
</dbReference>
<evidence type="ECO:0000313" key="3">
    <source>
        <dbReference type="Proteomes" id="UP000274920"/>
    </source>
</evidence>
<dbReference type="Pfam" id="PF06114">
    <property type="entry name" value="Peptidase_M78"/>
    <property type="match status" value="1"/>
</dbReference>
<organism evidence="2 3">
    <name type="scientific">Schaedlerella arabinosiphila</name>
    <dbReference type="NCBI Taxonomy" id="2044587"/>
    <lineage>
        <taxon>Bacteria</taxon>
        <taxon>Bacillati</taxon>
        <taxon>Bacillota</taxon>
        <taxon>Clostridia</taxon>
        <taxon>Lachnospirales</taxon>
        <taxon>Lachnospiraceae</taxon>
        <taxon>Schaedlerella</taxon>
    </lineage>
</organism>
<sequence length="176" mass="20360">MALKNELKNLINTMAQEVIEMYNISIPITDIEKVVQNMGGSIVEDPSINGFSDGKIRKAGSDRFVIEISPFQTEERKNFTIAHELGHLFLHMGFQTNQQRWQSHDNIYYYRNGNSELEYQSNEFAAAFLMPRTEYKRIMDQHTSGSRVNTSEIAKYFHVSVDAAANRGKWLGYLKW</sequence>
<dbReference type="PANTHER" id="PTHR43236">
    <property type="entry name" value="ANTITOXIN HIGA1"/>
    <property type="match status" value="1"/>
</dbReference>
<proteinExistence type="predicted"/>
<dbReference type="InterPro" id="IPR010359">
    <property type="entry name" value="IrrE_HExxH"/>
</dbReference>
<protein>
    <submittedName>
        <fullName evidence="2">ImmA/IrrE family metallo-endopeptidase</fullName>
    </submittedName>
</protein>
<evidence type="ECO:0000313" key="2">
    <source>
        <dbReference type="EMBL" id="RRK33581.1"/>
    </source>
</evidence>
<dbReference type="AlphaFoldDB" id="A0A3R8R770"/>
<dbReference type="RefSeq" id="WP_125128814.1">
    <property type="nucleotide sequence ID" value="NZ_RHJS01000002.1"/>
</dbReference>
<evidence type="ECO:0000259" key="1">
    <source>
        <dbReference type="Pfam" id="PF06114"/>
    </source>
</evidence>
<comment type="caution">
    <text evidence="2">The sequence shown here is derived from an EMBL/GenBank/DDBJ whole genome shotgun (WGS) entry which is preliminary data.</text>
</comment>
<accession>A0A3R8R770</accession>
<feature type="domain" description="IrrE N-terminal-like" evidence="1">
    <location>
        <begin position="63"/>
        <end position="167"/>
    </location>
</feature>
<keyword evidence="3" id="KW-1185">Reference proteome</keyword>
<dbReference type="InterPro" id="IPR052345">
    <property type="entry name" value="Rad_response_metalloprotease"/>
</dbReference>
<dbReference type="Gene3D" id="1.10.10.2910">
    <property type="match status" value="1"/>
</dbReference>
<gene>
    <name evidence="2" type="ORF">EBB54_21160</name>
</gene>